<keyword evidence="3" id="KW-1185">Reference proteome</keyword>
<dbReference type="RefSeq" id="XP_060416586.1">
    <property type="nucleotide sequence ID" value="XM_060557261.1"/>
</dbReference>
<feature type="region of interest" description="Disordered" evidence="1">
    <location>
        <begin position="1"/>
        <end position="28"/>
    </location>
</feature>
<gene>
    <name evidence="2" type="ORF">LY79DRAFT_546794</name>
</gene>
<protein>
    <submittedName>
        <fullName evidence="2">Uncharacterized protein</fullName>
    </submittedName>
</protein>
<reference evidence="2" key="1">
    <citation type="submission" date="2021-06" db="EMBL/GenBank/DDBJ databases">
        <title>Comparative genomics, transcriptomics and evolutionary studies reveal genomic signatures of adaptation to plant cell wall in hemibiotrophic fungi.</title>
        <authorList>
            <consortium name="DOE Joint Genome Institute"/>
            <person name="Baroncelli R."/>
            <person name="Diaz J.F."/>
            <person name="Benocci T."/>
            <person name="Peng M."/>
            <person name="Battaglia E."/>
            <person name="Haridas S."/>
            <person name="Andreopoulos W."/>
            <person name="Labutti K."/>
            <person name="Pangilinan J."/>
            <person name="Floch G.L."/>
            <person name="Makela M.R."/>
            <person name="Henrissat B."/>
            <person name="Grigoriev I.V."/>
            <person name="Crouch J.A."/>
            <person name="De Vries R.P."/>
            <person name="Sukno S.A."/>
            <person name="Thon M.R."/>
        </authorList>
    </citation>
    <scope>NUCLEOTIDE SEQUENCE</scope>
    <source>
        <strain evidence="2">CBS 125086</strain>
    </source>
</reference>
<name>A0AAD8Q6I3_9PEZI</name>
<dbReference type="EMBL" id="JAHLJV010000015">
    <property type="protein sequence ID" value="KAK1595574.1"/>
    <property type="molecule type" value="Genomic_DNA"/>
</dbReference>
<comment type="caution">
    <text evidence="2">The sequence shown here is derived from an EMBL/GenBank/DDBJ whole genome shotgun (WGS) entry which is preliminary data.</text>
</comment>
<accession>A0AAD8Q6I3</accession>
<dbReference type="GeneID" id="85441501"/>
<evidence type="ECO:0000256" key="1">
    <source>
        <dbReference type="SAM" id="MobiDB-lite"/>
    </source>
</evidence>
<dbReference type="Proteomes" id="UP001230504">
    <property type="component" value="Unassembled WGS sequence"/>
</dbReference>
<dbReference type="AlphaFoldDB" id="A0AAD8Q6I3"/>
<sequence length="83" mass="9290">MPAFHDTYEAHPLANSTNHTRPPLPYQSKSSWASVSYQTNRSLNRFTQVEPAGIPPVSEKLLRTAQQLVKGAARSRMLDVIAR</sequence>
<evidence type="ECO:0000313" key="3">
    <source>
        <dbReference type="Proteomes" id="UP001230504"/>
    </source>
</evidence>
<proteinExistence type="predicted"/>
<organism evidence="2 3">
    <name type="scientific">Colletotrichum navitas</name>
    <dbReference type="NCBI Taxonomy" id="681940"/>
    <lineage>
        <taxon>Eukaryota</taxon>
        <taxon>Fungi</taxon>
        <taxon>Dikarya</taxon>
        <taxon>Ascomycota</taxon>
        <taxon>Pezizomycotina</taxon>
        <taxon>Sordariomycetes</taxon>
        <taxon>Hypocreomycetidae</taxon>
        <taxon>Glomerellales</taxon>
        <taxon>Glomerellaceae</taxon>
        <taxon>Colletotrichum</taxon>
        <taxon>Colletotrichum graminicola species complex</taxon>
    </lineage>
</organism>
<evidence type="ECO:0000313" key="2">
    <source>
        <dbReference type="EMBL" id="KAK1595574.1"/>
    </source>
</evidence>